<reference evidence="2" key="1">
    <citation type="submission" date="2018-05" db="EMBL/GenBank/DDBJ databases">
        <authorList>
            <person name="Lanie J.A."/>
            <person name="Ng W.-L."/>
            <person name="Kazmierczak K.M."/>
            <person name="Andrzejewski T.M."/>
            <person name="Davidsen T.M."/>
            <person name="Wayne K.J."/>
            <person name="Tettelin H."/>
            <person name="Glass J.I."/>
            <person name="Rusch D."/>
            <person name="Podicherti R."/>
            <person name="Tsui H.-C.T."/>
            <person name="Winkler M.E."/>
        </authorList>
    </citation>
    <scope>NUCLEOTIDE SEQUENCE</scope>
</reference>
<dbReference type="PANTHER" id="PTHR42793">
    <property type="entry name" value="COA BINDING DOMAIN CONTAINING PROTEIN"/>
    <property type="match status" value="1"/>
</dbReference>
<sequence length="459" mass="47446">MDQHRLHRLLAPRSLAFVGGREAEVAIGQCLALGFDGDLWPVHHRRDKVAGLPAFASVEDLPAPPDAVLVAVNRWATVETVGRLAALGTGAAVCYASGFAEVGAEGAELQNALVAAADGMPVIGPNCYGTVAATVGAALWPDQHGLRRVDRGVALVTQSGNIALNLTLQTRPMAISHVLTLGNQADVGIEECVEALLDDPSVSSIGLHVEALRDAGRFETACRRAFAAGVPVVALKTGASPRGASIAASHTSSLVGDAAAYAALFDRVGVRQVGSIPELLDTLHLMNRFGAIGGPRLVSLSCSGGEASVVADRAESMGVEFPAFDIDHAARIAGTLNDLVSVSNPLDYHTFIWGDRERLTATFTTVLDGPLDAAMLVLDFPSGGLDDSTWWPTLEAFVAASQTTGTPGVIAASMAENLPGAAEAAAADAGLVAVRGIEAALLALEGSAWWGAHREQEPV</sequence>
<dbReference type="InterPro" id="IPR016102">
    <property type="entry name" value="Succinyl-CoA_synth-like"/>
</dbReference>
<evidence type="ECO:0000259" key="1">
    <source>
        <dbReference type="SMART" id="SM00881"/>
    </source>
</evidence>
<dbReference type="PANTHER" id="PTHR42793:SF4">
    <property type="entry name" value="BLL6376 PROTEIN"/>
    <property type="match status" value="1"/>
</dbReference>
<name>A0A381ZJD1_9ZZZZ</name>
<dbReference type="Gene3D" id="3.40.50.261">
    <property type="entry name" value="Succinyl-CoA synthetase domains"/>
    <property type="match status" value="2"/>
</dbReference>
<accession>A0A381ZJD1</accession>
<feature type="domain" description="CoA-binding" evidence="1">
    <location>
        <begin position="9"/>
        <end position="99"/>
    </location>
</feature>
<evidence type="ECO:0000313" key="2">
    <source>
        <dbReference type="EMBL" id="SVA88863.1"/>
    </source>
</evidence>
<feature type="non-terminal residue" evidence="2">
    <location>
        <position position="459"/>
    </location>
</feature>
<gene>
    <name evidence="2" type="ORF">METZ01_LOCUS141717</name>
</gene>
<dbReference type="Gene3D" id="3.40.50.720">
    <property type="entry name" value="NAD(P)-binding Rossmann-like Domain"/>
    <property type="match status" value="1"/>
</dbReference>
<dbReference type="Pfam" id="PF13607">
    <property type="entry name" value="Succ_CoA_lig"/>
    <property type="match status" value="1"/>
</dbReference>
<dbReference type="SMART" id="SM00881">
    <property type="entry name" value="CoA_binding"/>
    <property type="match status" value="1"/>
</dbReference>
<dbReference type="InterPro" id="IPR036291">
    <property type="entry name" value="NAD(P)-bd_dom_sf"/>
</dbReference>
<dbReference type="AlphaFoldDB" id="A0A381ZJD1"/>
<dbReference type="InterPro" id="IPR032875">
    <property type="entry name" value="Succ_CoA_lig_flav_dom"/>
</dbReference>
<dbReference type="SUPFAM" id="SSF51735">
    <property type="entry name" value="NAD(P)-binding Rossmann-fold domains"/>
    <property type="match status" value="1"/>
</dbReference>
<dbReference type="InterPro" id="IPR003781">
    <property type="entry name" value="CoA-bd"/>
</dbReference>
<dbReference type="Pfam" id="PF13380">
    <property type="entry name" value="CoA_binding_2"/>
    <property type="match status" value="1"/>
</dbReference>
<dbReference type="EMBL" id="UINC01021395">
    <property type="protein sequence ID" value="SVA88863.1"/>
    <property type="molecule type" value="Genomic_DNA"/>
</dbReference>
<protein>
    <recommendedName>
        <fullName evidence="1">CoA-binding domain-containing protein</fullName>
    </recommendedName>
</protein>
<organism evidence="2">
    <name type="scientific">marine metagenome</name>
    <dbReference type="NCBI Taxonomy" id="408172"/>
    <lineage>
        <taxon>unclassified sequences</taxon>
        <taxon>metagenomes</taxon>
        <taxon>ecological metagenomes</taxon>
    </lineage>
</organism>
<proteinExistence type="predicted"/>
<dbReference type="SUPFAM" id="SSF52210">
    <property type="entry name" value="Succinyl-CoA synthetase domains"/>
    <property type="match status" value="2"/>
</dbReference>